<sequence>MTTSDQEQRVPKDASGGCYIGIDLFKYEGGRRTYSVVLLCEGKVVSKYDDVGLEKVIRLCWEWEVSKLAIDNIAELAESKLELGRVVSLLPEKTSIYQINLSHGREKDFREMLRTMGIPTAQLTPSKTAYYLALLASMGVGEEVVKKEARTKIIVRKNRNLSSGGMSSNRYKRKVRTAILQIVNSIKEALDSSGFDYELLYRKAGGGLNGATFTVFAPRESLENIVKPKTGTSVSVEIRPEYKVKLLYEEKVKEAKPLIVGIDPGMTYGIAILDIDGNVIYIGSWQRMGRLDAVELIEKYGKPIVVATDVYPVPIGVKKIASQFGAELYVPDRVLTVEEKRNIIEKALEKGEIVDSDSHMRDAYAAAYMAYKAFSKKLFEVNKYLEKTGLDIPAENVKKRIIGGSSLADAVEEELKAYLSSVNKSIKIVVSPDIRKDEKYRRETDTVDLIRKENMILAKRIESLEEEIRRKERELELYKKGVLQLNKEDYYARELHRLKEMIAEAERTLKEKENELESISSEVQKLSSLLQRISRGEIVAVPIVPSLTKSNLSILPNVNGRIVFIENPDSYQREAVEDIKNMRPLSVIFPGPISNKGLASLLEGGGIPVLSLSDYVYERASGFLFVNSKVEEDAVKKKMELEKKLADKEKDKILSMLEKYKEQRRRT</sequence>
<dbReference type="AlphaFoldDB" id="A0A7J3SN35"/>
<proteinExistence type="predicted"/>
<organism evidence="2">
    <name type="scientific">Fervidicoccus fontis</name>
    <dbReference type="NCBI Taxonomy" id="683846"/>
    <lineage>
        <taxon>Archaea</taxon>
        <taxon>Thermoproteota</taxon>
        <taxon>Thermoprotei</taxon>
        <taxon>Fervidicoccales</taxon>
        <taxon>Fervidicoccaceae</taxon>
        <taxon>Fervidicoccus</taxon>
    </lineage>
</organism>
<feature type="coiled-coil region" evidence="1">
    <location>
        <begin position="447"/>
        <end position="529"/>
    </location>
</feature>
<evidence type="ECO:0000256" key="1">
    <source>
        <dbReference type="SAM" id="Coils"/>
    </source>
</evidence>
<feature type="coiled-coil region" evidence="1">
    <location>
        <begin position="631"/>
        <end position="666"/>
    </location>
</feature>
<protein>
    <submittedName>
        <fullName evidence="2">DUF460 domain-containing protein</fullName>
    </submittedName>
</protein>
<keyword evidence="1" id="KW-0175">Coiled coil</keyword>
<accession>A0A7J3SN35</accession>
<dbReference type="PANTHER" id="PTHR40707">
    <property type="entry name" value="POSSIBLE NUCLEASE OF RNASE H FOLD, RUVC/YQGF FAMILY"/>
    <property type="match status" value="1"/>
</dbReference>
<dbReference type="Pfam" id="PF04312">
    <property type="entry name" value="DUF460"/>
    <property type="match status" value="1"/>
</dbReference>
<reference evidence="2" key="1">
    <citation type="journal article" date="2020" name="mSystems">
        <title>Genome- and Community-Level Interaction Insights into Carbon Utilization and Element Cycling Functions of Hydrothermarchaeota in Hydrothermal Sediment.</title>
        <authorList>
            <person name="Zhou Z."/>
            <person name="Liu Y."/>
            <person name="Xu W."/>
            <person name="Pan J."/>
            <person name="Luo Z.H."/>
            <person name="Li M."/>
        </authorList>
    </citation>
    <scope>NUCLEOTIDE SEQUENCE [LARGE SCALE GENOMIC DNA]</scope>
    <source>
        <strain evidence="2">SpSt-885</strain>
    </source>
</reference>
<dbReference type="InterPro" id="IPR007408">
    <property type="entry name" value="DUF460"/>
</dbReference>
<gene>
    <name evidence="2" type="ORF">ENW83_03780</name>
</gene>
<comment type="caution">
    <text evidence="2">The sequence shown here is derived from an EMBL/GenBank/DDBJ whole genome shotgun (WGS) entry which is preliminary data.</text>
</comment>
<evidence type="ECO:0000313" key="2">
    <source>
        <dbReference type="EMBL" id="HGZ60309.1"/>
    </source>
</evidence>
<dbReference type="EMBL" id="DTLS01000106">
    <property type="protein sequence ID" value="HGZ60309.1"/>
    <property type="molecule type" value="Genomic_DNA"/>
</dbReference>
<dbReference type="PANTHER" id="PTHR40707:SF1">
    <property type="entry name" value="DUF460 DOMAIN-CONTAINING PROTEIN"/>
    <property type="match status" value="1"/>
</dbReference>
<name>A0A7J3SN35_9CREN</name>